<feature type="domain" description="ISXO2-like transposase" evidence="2">
    <location>
        <begin position="275"/>
        <end position="416"/>
    </location>
</feature>
<dbReference type="EMBL" id="CAICTM010000184">
    <property type="protein sequence ID" value="CAB9504074.1"/>
    <property type="molecule type" value="Genomic_DNA"/>
</dbReference>
<accession>A0A9N8DNR3</accession>
<dbReference type="Pfam" id="PF12762">
    <property type="entry name" value="DDE_Tnp_IS1595"/>
    <property type="match status" value="1"/>
</dbReference>
<dbReference type="AlphaFoldDB" id="A0A9N8DNR3"/>
<evidence type="ECO:0000259" key="2">
    <source>
        <dbReference type="SMART" id="SM01126"/>
    </source>
</evidence>
<evidence type="ECO:0000313" key="4">
    <source>
        <dbReference type="Proteomes" id="UP001153069"/>
    </source>
</evidence>
<gene>
    <name evidence="3" type="ORF">SEMRO_185_G080210.1</name>
</gene>
<protein>
    <submittedName>
        <fullName evidence="3">Inherit from opiNOG: protein Hydra magnipapillata</fullName>
    </submittedName>
</protein>
<dbReference type="InterPro" id="IPR053164">
    <property type="entry name" value="IS1016-like_transposase"/>
</dbReference>
<sequence>MPRGHQGRMRRAKAFAKKLLRELKGDALPPPAEVNSRERNEAQDGVVQVQVEPPVASANENGPGSEDDEPTPALKKRKTYRRSERFSTRNRKKRDIWTDEFVGKPTLAELNEVITDENKAIQFLASKGVITIPTVCGRCNCQVTPDWKRHQSRCQKANCIWRAPAECEICPCKHVETVPVSTEDNGKQCQNQECGWTWSPGKPWTCSFFRKSFLSDCRLPKNDLVLLLYLWLTNATHSMVCSMLGWNSDTATRWLKWCRKMAQEIVVSQPHQNNMIGGNNIIVEIDESKFAKRKYHRGRRVKGSWVLGMVERTQQRRMVLLVVADRTRKTLEHAIMTFVHPGSTIHTDMWKGYLSLERLGYDHKTLCHKYEFVSAEGTHTQTIEGNWTPLKRAIPVQCRSGVDLQEYLFQFMWRRKNQGREWEALWEGLSRVRFTVNELEKMEQEREERCEDDDDEYLPMDDAEEAEKAEKEAVDDNDYEDFVTSFGDMDLTPVEDGGTMVTTVTNESTEETNERDDEDLAYEVIGEMLAGGAVDRSLFYHDLQTAII</sequence>
<comment type="caution">
    <text evidence="3">The sequence shown here is derived from an EMBL/GenBank/DDBJ whole genome shotgun (WGS) entry which is preliminary data.</text>
</comment>
<feature type="region of interest" description="Disordered" evidence="1">
    <location>
        <begin position="20"/>
        <end position="91"/>
    </location>
</feature>
<dbReference type="PANTHER" id="PTHR47163">
    <property type="entry name" value="DDE_TNP_IS1595 DOMAIN-CONTAINING PROTEIN"/>
    <property type="match status" value="1"/>
</dbReference>
<evidence type="ECO:0000313" key="3">
    <source>
        <dbReference type="EMBL" id="CAB9504074.1"/>
    </source>
</evidence>
<dbReference type="OrthoDB" id="424490at2759"/>
<proteinExistence type="predicted"/>
<dbReference type="InterPro" id="IPR024445">
    <property type="entry name" value="Tnp_ISXO2-like"/>
</dbReference>
<dbReference type="SMART" id="SM01126">
    <property type="entry name" value="DDE_Tnp_IS1595"/>
    <property type="match status" value="1"/>
</dbReference>
<dbReference type="PANTHER" id="PTHR47163:SF2">
    <property type="entry name" value="SI:DKEY-17M8.2"/>
    <property type="match status" value="1"/>
</dbReference>
<keyword evidence="4" id="KW-1185">Reference proteome</keyword>
<reference evidence="3" key="1">
    <citation type="submission" date="2020-06" db="EMBL/GenBank/DDBJ databases">
        <authorList>
            <consortium name="Plant Systems Biology data submission"/>
        </authorList>
    </citation>
    <scope>NUCLEOTIDE SEQUENCE</scope>
    <source>
        <strain evidence="3">D6</strain>
    </source>
</reference>
<dbReference type="NCBIfam" id="NF033547">
    <property type="entry name" value="transpos_IS1595"/>
    <property type="match status" value="1"/>
</dbReference>
<name>A0A9N8DNR3_9STRA</name>
<organism evidence="3 4">
    <name type="scientific">Seminavis robusta</name>
    <dbReference type="NCBI Taxonomy" id="568900"/>
    <lineage>
        <taxon>Eukaryota</taxon>
        <taxon>Sar</taxon>
        <taxon>Stramenopiles</taxon>
        <taxon>Ochrophyta</taxon>
        <taxon>Bacillariophyta</taxon>
        <taxon>Bacillariophyceae</taxon>
        <taxon>Bacillariophycidae</taxon>
        <taxon>Naviculales</taxon>
        <taxon>Naviculaceae</taxon>
        <taxon>Seminavis</taxon>
    </lineage>
</organism>
<dbReference type="Proteomes" id="UP001153069">
    <property type="component" value="Unassembled WGS sequence"/>
</dbReference>
<evidence type="ECO:0000256" key="1">
    <source>
        <dbReference type="SAM" id="MobiDB-lite"/>
    </source>
</evidence>